<reference evidence="9" key="1">
    <citation type="journal article" date="2019" name="Int. J. Syst. Evol. Microbiol.">
        <title>The Global Catalogue of Microorganisms (GCM) 10K type strain sequencing project: providing services to taxonomists for standard genome sequencing and annotation.</title>
        <authorList>
            <consortium name="The Broad Institute Genomics Platform"/>
            <consortium name="The Broad Institute Genome Sequencing Center for Infectious Disease"/>
            <person name="Wu L."/>
            <person name="Ma J."/>
        </authorList>
    </citation>
    <scope>NUCLEOTIDE SEQUENCE [LARGE SCALE GENOMIC DNA]</scope>
    <source>
        <strain evidence="9">JCM 9373</strain>
    </source>
</reference>
<evidence type="ECO:0000313" key="9">
    <source>
        <dbReference type="Proteomes" id="UP001500320"/>
    </source>
</evidence>
<evidence type="ECO:0000256" key="4">
    <source>
        <dbReference type="ARBA" id="ARBA00022827"/>
    </source>
</evidence>
<feature type="domain" description="Acyl-CoA dehydrogenase/oxidase C-terminal" evidence="6">
    <location>
        <begin position="193"/>
        <end position="330"/>
    </location>
</feature>
<evidence type="ECO:0000256" key="1">
    <source>
        <dbReference type="ARBA" id="ARBA00001974"/>
    </source>
</evidence>
<dbReference type="PANTHER" id="PTHR43884">
    <property type="entry name" value="ACYL-COA DEHYDROGENASE"/>
    <property type="match status" value="1"/>
</dbReference>
<dbReference type="SUPFAM" id="SSF56645">
    <property type="entry name" value="Acyl-CoA dehydrogenase NM domain-like"/>
    <property type="match status" value="1"/>
</dbReference>
<dbReference type="Pfam" id="PF02771">
    <property type="entry name" value="Acyl-CoA_dh_N"/>
    <property type="match status" value="1"/>
</dbReference>
<dbReference type="Gene3D" id="2.40.110.10">
    <property type="entry name" value="Butyryl-CoA Dehydrogenase, subunit A, domain 2"/>
    <property type="match status" value="1"/>
</dbReference>
<evidence type="ECO:0000256" key="5">
    <source>
        <dbReference type="ARBA" id="ARBA00023002"/>
    </source>
</evidence>
<dbReference type="InterPro" id="IPR009075">
    <property type="entry name" value="AcylCo_DH/oxidase_C"/>
</dbReference>
<dbReference type="Proteomes" id="UP001500320">
    <property type="component" value="Unassembled WGS sequence"/>
</dbReference>
<dbReference type="InterPro" id="IPR036250">
    <property type="entry name" value="AcylCo_DH-like_C"/>
</dbReference>
<comment type="caution">
    <text evidence="8">The sequence shown here is derived from an EMBL/GenBank/DDBJ whole genome shotgun (WGS) entry which is preliminary data.</text>
</comment>
<protein>
    <submittedName>
        <fullName evidence="8">Acyl-CoA dehydrogenase family protein</fullName>
    </submittedName>
</protein>
<dbReference type="InterPro" id="IPR046373">
    <property type="entry name" value="Acyl-CoA_Oxase/DH_mid-dom_sf"/>
</dbReference>
<dbReference type="Gene3D" id="1.20.140.10">
    <property type="entry name" value="Butyryl-CoA Dehydrogenase, subunit A, domain 3"/>
    <property type="match status" value="1"/>
</dbReference>
<keyword evidence="4" id="KW-0274">FAD</keyword>
<evidence type="ECO:0000256" key="3">
    <source>
        <dbReference type="ARBA" id="ARBA00022630"/>
    </source>
</evidence>
<evidence type="ECO:0000256" key="2">
    <source>
        <dbReference type="ARBA" id="ARBA00009347"/>
    </source>
</evidence>
<evidence type="ECO:0000313" key="8">
    <source>
        <dbReference type="EMBL" id="GAA3146652.1"/>
    </source>
</evidence>
<name>A0ABP6NHN1_9ACTN</name>
<evidence type="ECO:0000259" key="7">
    <source>
        <dbReference type="Pfam" id="PF02771"/>
    </source>
</evidence>
<keyword evidence="5" id="KW-0560">Oxidoreductase</keyword>
<accession>A0ABP6NHN1</accession>
<evidence type="ECO:0000259" key="6">
    <source>
        <dbReference type="Pfam" id="PF00441"/>
    </source>
</evidence>
<comment type="similarity">
    <text evidence="2">Belongs to the acyl-CoA dehydrogenase family.</text>
</comment>
<gene>
    <name evidence="8" type="ORF">GCM10010466_42090</name>
</gene>
<dbReference type="Pfam" id="PF00441">
    <property type="entry name" value="Acyl-CoA_dh_1"/>
    <property type="match status" value="1"/>
</dbReference>
<dbReference type="RefSeq" id="WP_344862097.1">
    <property type="nucleotide sequence ID" value="NZ_BAAAUT010000034.1"/>
</dbReference>
<dbReference type="InterPro" id="IPR009100">
    <property type="entry name" value="AcylCoA_DH/oxidase_NM_dom_sf"/>
</dbReference>
<proteinExistence type="inferred from homology"/>
<dbReference type="PANTHER" id="PTHR43884:SF20">
    <property type="entry name" value="ACYL-COA DEHYDROGENASE FADE28"/>
    <property type="match status" value="1"/>
</dbReference>
<dbReference type="Gene3D" id="1.10.540.10">
    <property type="entry name" value="Acyl-CoA dehydrogenase/oxidase, N-terminal domain"/>
    <property type="match status" value="1"/>
</dbReference>
<keyword evidence="3" id="KW-0285">Flavoprotein</keyword>
<feature type="domain" description="Acyl-CoA dehydrogenase/oxidase N-terminal" evidence="7">
    <location>
        <begin position="24"/>
        <end position="98"/>
    </location>
</feature>
<dbReference type="InterPro" id="IPR037069">
    <property type="entry name" value="AcylCoA_DH/ox_N_sf"/>
</dbReference>
<dbReference type="EMBL" id="BAAAUT010000034">
    <property type="protein sequence ID" value="GAA3146652.1"/>
    <property type="molecule type" value="Genomic_DNA"/>
</dbReference>
<organism evidence="8 9">
    <name type="scientific">Planomonospora alba</name>
    <dbReference type="NCBI Taxonomy" id="161354"/>
    <lineage>
        <taxon>Bacteria</taxon>
        <taxon>Bacillati</taxon>
        <taxon>Actinomycetota</taxon>
        <taxon>Actinomycetes</taxon>
        <taxon>Streptosporangiales</taxon>
        <taxon>Streptosporangiaceae</taxon>
        <taxon>Planomonospora</taxon>
    </lineage>
</organism>
<keyword evidence="9" id="KW-1185">Reference proteome</keyword>
<dbReference type="SUPFAM" id="SSF47203">
    <property type="entry name" value="Acyl-CoA dehydrogenase C-terminal domain-like"/>
    <property type="match status" value="1"/>
</dbReference>
<sequence length="341" mass="36309">MDFTFDEDQTALRELAVEICSGPPEQIWNNLARSGLIGVALPEETGGSSASFLEFCLVVEATAAHAPLIEGVLLGAAPVAAFGTAQQRARLIPPVCEGASVLPAALEAGRAHAVREDGWRLTGEHPFVPLADRARRILVNAGSGLFLLDPAADGVQLLRQDTLTGQPEFVLRLQRAPVAEEDVLRPPGQGGEVLDWLLPRVTAAYCVHQAGCAAAALELTAAHLRTREQFGRPLATFQAVSQRIADAYIDVEGQRLTAWQAAWRLAAGLDAAEEVQIAAWWACDAGPRVLHAAQHLHGGLGTDLDYPLHRYFLAGKRNELILGGSSARLLELGGLLAGSRA</sequence>
<dbReference type="InterPro" id="IPR013786">
    <property type="entry name" value="AcylCoA_DH/ox_N"/>
</dbReference>
<comment type="cofactor">
    <cofactor evidence="1">
        <name>FAD</name>
        <dbReference type="ChEBI" id="CHEBI:57692"/>
    </cofactor>
</comment>